<dbReference type="AlphaFoldDB" id="A0A9X4MEL6"/>
<reference evidence="5" key="2">
    <citation type="submission" date="2022-10" db="EMBL/GenBank/DDBJ databases">
        <authorList>
            <person name="Aronson H.S."/>
        </authorList>
    </citation>
    <scope>NUCLEOTIDE SEQUENCE</scope>
    <source>
        <strain evidence="5">RS19-109</strain>
    </source>
</reference>
<evidence type="ECO:0000313" key="6">
    <source>
        <dbReference type="Proteomes" id="UP001154240"/>
    </source>
</evidence>
<keyword evidence="2" id="KW-0808">Transferase</keyword>
<gene>
    <name evidence="5" type="ORF">OLX77_00925</name>
</gene>
<dbReference type="Proteomes" id="UP001154240">
    <property type="component" value="Unassembled WGS sequence"/>
</dbReference>
<sequence>MSQDIRADRIYGHARYTALYDLELANFRADLPFYRQHLPAPPRTILELGCGTGRVSRALAAEGYRLTGVDLSFPMLAGAALAAKGATPHYACMDITALAFRTTFAAIIAPYNTFNLLTNPEGLRGCLNQLRHLLAEDGILLLQLYIPDRELRGLEGKKRFQFQIFDQPDGAKVIKEILKSTPPHSCLVDITERYYLRFRKDLPNEEWEYTYQILGHDFRQWLEIFAEQGFSLTASYGDYDLAPFVPGVHTTLLLALHKAPRVPE</sequence>
<dbReference type="RefSeq" id="WP_307631700.1">
    <property type="nucleotide sequence ID" value="NZ_JAPHEH010000001.1"/>
</dbReference>
<dbReference type="CDD" id="cd02440">
    <property type="entry name" value="AdoMet_MTases"/>
    <property type="match status" value="1"/>
</dbReference>
<dbReference type="InterPro" id="IPR041698">
    <property type="entry name" value="Methyltransf_25"/>
</dbReference>
<comment type="caution">
    <text evidence="5">The sequence shown here is derived from an EMBL/GenBank/DDBJ whole genome shotgun (WGS) entry which is preliminary data.</text>
</comment>
<feature type="domain" description="Methyltransferase" evidence="4">
    <location>
        <begin position="45"/>
        <end position="138"/>
    </location>
</feature>
<dbReference type="PANTHER" id="PTHR43464">
    <property type="entry name" value="METHYLTRANSFERASE"/>
    <property type="match status" value="1"/>
</dbReference>
<name>A0A9X4MEL6_9BACT</name>
<dbReference type="EMBL" id="JAPHEH010000001">
    <property type="protein sequence ID" value="MDG4474720.1"/>
    <property type="molecule type" value="Genomic_DNA"/>
</dbReference>
<keyword evidence="6" id="KW-1185">Reference proteome</keyword>
<evidence type="ECO:0000256" key="3">
    <source>
        <dbReference type="ARBA" id="ARBA00022691"/>
    </source>
</evidence>
<proteinExistence type="predicted"/>
<reference evidence="5" key="1">
    <citation type="journal article" date="2022" name="bioRxiv">
        <title>Thiovibrio frasassiensisgen. nov., sp. nov., an autotrophic, elemental sulfur disproportionating bacterium isolated from sulfidic karst sediment, and proposal of Thiovibrionaceae fam. nov.</title>
        <authorList>
            <person name="Aronson H."/>
            <person name="Thomas C."/>
            <person name="Bhattacharyya M."/>
            <person name="Eckstein S."/>
            <person name="Jensen S."/>
            <person name="Barco R."/>
            <person name="Macalady J."/>
            <person name="Amend J."/>
        </authorList>
    </citation>
    <scope>NUCLEOTIDE SEQUENCE</scope>
    <source>
        <strain evidence="5">RS19-109</strain>
    </source>
</reference>
<dbReference type="PANTHER" id="PTHR43464:SF19">
    <property type="entry name" value="UBIQUINONE BIOSYNTHESIS O-METHYLTRANSFERASE, MITOCHONDRIAL"/>
    <property type="match status" value="1"/>
</dbReference>
<organism evidence="5 6">
    <name type="scientific">Thiovibrio frasassiensis</name>
    <dbReference type="NCBI Taxonomy" id="2984131"/>
    <lineage>
        <taxon>Bacteria</taxon>
        <taxon>Pseudomonadati</taxon>
        <taxon>Thermodesulfobacteriota</taxon>
        <taxon>Desulfobulbia</taxon>
        <taxon>Desulfobulbales</taxon>
        <taxon>Thiovibrionaceae</taxon>
        <taxon>Thiovibrio</taxon>
    </lineage>
</organism>
<dbReference type="SUPFAM" id="SSF53335">
    <property type="entry name" value="S-adenosyl-L-methionine-dependent methyltransferases"/>
    <property type="match status" value="1"/>
</dbReference>
<evidence type="ECO:0000256" key="1">
    <source>
        <dbReference type="ARBA" id="ARBA00022603"/>
    </source>
</evidence>
<dbReference type="InterPro" id="IPR029063">
    <property type="entry name" value="SAM-dependent_MTases_sf"/>
</dbReference>
<keyword evidence="1 5" id="KW-0489">Methyltransferase</keyword>
<dbReference type="Gene3D" id="3.40.50.150">
    <property type="entry name" value="Vaccinia Virus protein VP39"/>
    <property type="match status" value="1"/>
</dbReference>
<accession>A0A9X4MEL6</accession>
<evidence type="ECO:0000313" key="5">
    <source>
        <dbReference type="EMBL" id="MDG4474720.1"/>
    </source>
</evidence>
<dbReference type="Pfam" id="PF13649">
    <property type="entry name" value="Methyltransf_25"/>
    <property type="match status" value="1"/>
</dbReference>
<evidence type="ECO:0000259" key="4">
    <source>
        <dbReference type="Pfam" id="PF13649"/>
    </source>
</evidence>
<dbReference type="GO" id="GO:0008168">
    <property type="term" value="F:methyltransferase activity"/>
    <property type="evidence" value="ECO:0007669"/>
    <property type="project" value="UniProtKB-KW"/>
</dbReference>
<keyword evidence="3" id="KW-0949">S-adenosyl-L-methionine</keyword>
<dbReference type="GO" id="GO:0032259">
    <property type="term" value="P:methylation"/>
    <property type="evidence" value="ECO:0007669"/>
    <property type="project" value="UniProtKB-KW"/>
</dbReference>
<evidence type="ECO:0000256" key="2">
    <source>
        <dbReference type="ARBA" id="ARBA00022679"/>
    </source>
</evidence>
<protein>
    <submittedName>
        <fullName evidence="5">Class I SAM-dependent methyltransferase</fullName>
    </submittedName>
</protein>